<dbReference type="SFLD" id="SFLDG00358">
    <property type="entry name" value="Main_(cytGST)"/>
    <property type="match status" value="1"/>
</dbReference>
<reference evidence="3" key="1">
    <citation type="journal article" date="2020" name="Stud. Mycol.">
        <title>101 Dothideomycetes genomes: a test case for predicting lifestyles and emergence of pathogens.</title>
        <authorList>
            <person name="Haridas S."/>
            <person name="Albert R."/>
            <person name="Binder M."/>
            <person name="Bloem J."/>
            <person name="Labutti K."/>
            <person name="Salamov A."/>
            <person name="Andreopoulos B."/>
            <person name="Baker S."/>
            <person name="Barry K."/>
            <person name="Bills G."/>
            <person name="Bluhm B."/>
            <person name="Cannon C."/>
            <person name="Castanera R."/>
            <person name="Culley D."/>
            <person name="Daum C."/>
            <person name="Ezra D."/>
            <person name="Gonzalez J."/>
            <person name="Henrissat B."/>
            <person name="Kuo A."/>
            <person name="Liang C."/>
            <person name="Lipzen A."/>
            <person name="Lutzoni F."/>
            <person name="Magnuson J."/>
            <person name="Mondo S."/>
            <person name="Nolan M."/>
            <person name="Ohm R."/>
            <person name="Pangilinan J."/>
            <person name="Park H.-J."/>
            <person name="Ramirez L."/>
            <person name="Alfaro M."/>
            <person name="Sun H."/>
            <person name="Tritt A."/>
            <person name="Yoshinaga Y."/>
            <person name="Zwiers L.-H."/>
            <person name="Turgeon B."/>
            <person name="Goodwin S."/>
            <person name="Spatafora J."/>
            <person name="Crous P."/>
            <person name="Grigoriev I."/>
        </authorList>
    </citation>
    <scope>NUCLEOTIDE SEQUENCE</scope>
    <source>
        <strain evidence="3">CBS 130266</strain>
    </source>
</reference>
<dbReference type="SUPFAM" id="SSF52833">
    <property type="entry name" value="Thioredoxin-like"/>
    <property type="match status" value="1"/>
</dbReference>
<dbReference type="InterPro" id="IPR036282">
    <property type="entry name" value="Glutathione-S-Trfase_C_sf"/>
</dbReference>
<sequence length="245" mass="27371">MPPSITLYTNHGCPYAHRAHIALKESGLEFEEVIIDLDKPREPWYLEVNPRGLVPALKYSDDTLKDEIITESAVVAQFIADVKPTTLLPASNSSPTAALERARINYFVDTWNTKIGSFMFAMFRAGSDEEKEIKSKEWVAAVQKEIEPLLKNASPFFNGSKELTLAEVNIAPFLLRIYALSNGDILPQSVKAGLEKLPKFSKWANATMSSESVLTIWDEETVVSRTSARIQKMKAQANRTTNGHK</sequence>
<dbReference type="PANTHER" id="PTHR43968:SF8">
    <property type="entry name" value="S-TRANSFERASE, PUTATIVE (AFU_ORTHOLOGUE AFUA_2G00590)-RELATED"/>
    <property type="match status" value="1"/>
</dbReference>
<dbReference type="PANTHER" id="PTHR43968">
    <property type="match status" value="1"/>
</dbReference>
<dbReference type="Gene3D" id="1.20.1050.10">
    <property type="match status" value="1"/>
</dbReference>
<dbReference type="GO" id="GO:0005737">
    <property type="term" value="C:cytoplasm"/>
    <property type="evidence" value="ECO:0007669"/>
    <property type="project" value="TreeGrafter"/>
</dbReference>
<gene>
    <name evidence="3" type="ORF">EJ08DRAFT_694956</name>
</gene>
<protein>
    <submittedName>
        <fullName evidence="3">Thioredoxin-like protein</fullName>
    </submittedName>
</protein>
<dbReference type="AlphaFoldDB" id="A0A9P4TZV5"/>
<dbReference type="SFLD" id="SFLDS00019">
    <property type="entry name" value="Glutathione_Transferase_(cytos"/>
    <property type="match status" value="1"/>
</dbReference>
<feature type="domain" description="GST C-terminal" evidence="2">
    <location>
        <begin position="97"/>
        <end position="236"/>
    </location>
</feature>
<proteinExistence type="predicted"/>
<evidence type="ECO:0000313" key="4">
    <source>
        <dbReference type="Proteomes" id="UP000800235"/>
    </source>
</evidence>
<evidence type="ECO:0000313" key="3">
    <source>
        <dbReference type="EMBL" id="KAF2432919.1"/>
    </source>
</evidence>
<comment type="caution">
    <text evidence="3">The sequence shown here is derived from an EMBL/GenBank/DDBJ whole genome shotgun (WGS) entry which is preliminary data.</text>
</comment>
<evidence type="ECO:0000259" key="1">
    <source>
        <dbReference type="PROSITE" id="PS50404"/>
    </source>
</evidence>
<dbReference type="CDD" id="cd00299">
    <property type="entry name" value="GST_C_family"/>
    <property type="match status" value="1"/>
</dbReference>
<dbReference type="InterPro" id="IPR050983">
    <property type="entry name" value="GST_Omega/HSP26"/>
</dbReference>
<evidence type="ECO:0000259" key="2">
    <source>
        <dbReference type="PROSITE" id="PS50405"/>
    </source>
</evidence>
<feature type="domain" description="GST N-terminal" evidence="1">
    <location>
        <begin position="3"/>
        <end position="87"/>
    </location>
</feature>
<dbReference type="InterPro" id="IPR036249">
    <property type="entry name" value="Thioredoxin-like_sf"/>
</dbReference>
<dbReference type="OrthoDB" id="202840at2759"/>
<dbReference type="PROSITE" id="PS50405">
    <property type="entry name" value="GST_CTER"/>
    <property type="match status" value="1"/>
</dbReference>
<dbReference type="SUPFAM" id="SSF47616">
    <property type="entry name" value="GST C-terminal domain-like"/>
    <property type="match status" value="1"/>
</dbReference>
<organism evidence="3 4">
    <name type="scientific">Tothia fuscella</name>
    <dbReference type="NCBI Taxonomy" id="1048955"/>
    <lineage>
        <taxon>Eukaryota</taxon>
        <taxon>Fungi</taxon>
        <taxon>Dikarya</taxon>
        <taxon>Ascomycota</taxon>
        <taxon>Pezizomycotina</taxon>
        <taxon>Dothideomycetes</taxon>
        <taxon>Pleosporomycetidae</taxon>
        <taxon>Venturiales</taxon>
        <taxon>Cylindrosympodiaceae</taxon>
        <taxon>Tothia</taxon>
    </lineage>
</organism>
<dbReference type="Proteomes" id="UP000800235">
    <property type="component" value="Unassembled WGS sequence"/>
</dbReference>
<dbReference type="Gene3D" id="3.40.30.10">
    <property type="entry name" value="Glutaredoxin"/>
    <property type="match status" value="1"/>
</dbReference>
<name>A0A9P4TZV5_9PEZI</name>
<keyword evidence="4" id="KW-1185">Reference proteome</keyword>
<dbReference type="Pfam" id="PF13409">
    <property type="entry name" value="GST_N_2"/>
    <property type="match status" value="1"/>
</dbReference>
<dbReference type="EMBL" id="MU007023">
    <property type="protein sequence ID" value="KAF2432919.1"/>
    <property type="molecule type" value="Genomic_DNA"/>
</dbReference>
<accession>A0A9P4TZV5</accession>
<dbReference type="InterPro" id="IPR010987">
    <property type="entry name" value="Glutathione-S-Trfase_C-like"/>
</dbReference>
<dbReference type="PROSITE" id="PS50404">
    <property type="entry name" value="GST_NTER"/>
    <property type="match status" value="1"/>
</dbReference>
<dbReference type="CDD" id="cd00570">
    <property type="entry name" value="GST_N_family"/>
    <property type="match status" value="1"/>
</dbReference>
<dbReference type="InterPro" id="IPR004045">
    <property type="entry name" value="Glutathione_S-Trfase_N"/>
</dbReference>
<dbReference type="InterPro" id="IPR040079">
    <property type="entry name" value="Glutathione_S-Trfase"/>
</dbReference>